<dbReference type="PIRSF" id="PIRSF006305">
    <property type="entry name" value="Maf"/>
    <property type="match status" value="1"/>
</dbReference>
<dbReference type="OrthoDB" id="9807767at2"/>
<evidence type="ECO:0000313" key="8">
    <source>
        <dbReference type="Proteomes" id="UP000241222"/>
    </source>
</evidence>
<comment type="cofactor">
    <cofactor evidence="1 6">
        <name>a divalent metal cation</name>
        <dbReference type="ChEBI" id="CHEBI:60240"/>
    </cofactor>
</comment>
<keyword evidence="5 6" id="KW-0546">Nucleotide metabolism</keyword>
<dbReference type="SUPFAM" id="SSF52972">
    <property type="entry name" value="ITPase-like"/>
    <property type="match status" value="1"/>
</dbReference>
<dbReference type="FunFam" id="3.90.950.10:FF:000004">
    <property type="entry name" value="dTTP/UTP pyrophosphatase"/>
    <property type="match status" value="1"/>
</dbReference>
<dbReference type="Proteomes" id="UP000241222">
    <property type="component" value="Unassembled WGS sequence"/>
</dbReference>
<evidence type="ECO:0000256" key="6">
    <source>
        <dbReference type="HAMAP-Rule" id="MF_00528"/>
    </source>
</evidence>
<comment type="function">
    <text evidence="6">Nucleoside triphosphate pyrophosphatase that hydrolyzes dTTP and UTP. May have a dual role in cell division arrest and in preventing the incorporation of modified nucleotides into cellular nucleic acids.</text>
</comment>
<dbReference type="GO" id="GO:0036218">
    <property type="term" value="F:dTTP diphosphatase activity"/>
    <property type="evidence" value="ECO:0007669"/>
    <property type="project" value="RHEA"/>
</dbReference>
<dbReference type="GO" id="GO:0009117">
    <property type="term" value="P:nucleotide metabolic process"/>
    <property type="evidence" value="ECO:0007669"/>
    <property type="project" value="UniProtKB-KW"/>
</dbReference>
<dbReference type="EC" id="3.6.1.9" evidence="6"/>
<dbReference type="PANTHER" id="PTHR43213">
    <property type="entry name" value="BIFUNCTIONAL DTTP/UTP PYROPHOSPHATASE/METHYLTRANSFERASE PROTEIN-RELATED"/>
    <property type="match status" value="1"/>
</dbReference>
<dbReference type="CDD" id="cd00555">
    <property type="entry name" value="Maf"/>
    <property type="match status" value="1"/>
</dbReference>
<dbReference type="EMBL" id="PYMH01000008">
    <property type="protein sequence ID" value="PSU32810.1"/>
    <property type="molecule type" value="Genomic_DNA"/>
</dbReference>
<evidence type="ECO:0000256" key="5">
    <source>
        <dbReference type="ARBA" id="ARBA00023080"/>
    </source>
</evidence>
<gene>
    <name evidence="7" type="ORF">C9I99_17115</name>
</gene>
<comment type="caution">
    <text evidence="7">The sequence shown here is derived from an EMBL/GenBank/DDBJ whole genome shotgun (WGS) entry which is preliminary data.</text>
</comment>
<evidence type="ECO:0000256" key="4">
    <source>
        <dbReference type="ARBA" id="ARBA00022801"/>
    </source>
</evidence>
<comment type="caution">
    <text evidence="6">Lacks conserved residue(s) required for the propagation of feature annotation.</text>
</comment>
<comment type="catalytic activity">
    <reaction evidence="6">
        <text>UTP + H2O = UMP + diphosphate + H(+)</text>
        <dbReference type="Rhea" id="RHEA:29395"/>
        <dbReference type="ChEBI" id="CHEBI:15377"/>
        <dbReference type="ChEBI" id="CHEBI:15378"/>
        <dbReference type="ChEBI" id="CHEBI:33019"/>
        <dbReference type="ChEBI" id="CHEBI:46398"/>
        <dbReference type="ChEBI" id="CHEBI:57865"/>
        <dbReference type="EC" id="3.6.1.9"/>
    </reaction>
</comment>
<comment type="similarity">
    <text evidence="6">Belongs to the Maf family. YhdE subfamily.</text>
</comment>
<dbReference type="RefSeq" id="WP_107350116.1">
    <property type="nucleotide sequence ID" value="NZ_PYMH01000008.1"/>
</dbReference>
<reference evidence="7 8" key="1">
    <citation type="submission" date="2018-03" db="EMBL/GenBank/DDBJ databases">
        <title>Whole genome sequencing of Histamine producing bacteria.</title>
        <authorList>
            <person name="Butler K."/>
        </authorList>
    </citation>
    <scope>NUCLEOTIDE SEQUENCE [LARGE SCALE GENOMIC DNA]</scope>
    <source>
        <strain evidence="7 8">JCM 13586</strain>
    </source>
</reference>
<keyword evidence="8" id="KW-1185">Reference proteome</keyword>
<feature type="site" description="Important for substrate specificity" evidence="6">
    <location>
        <position position="155"/>
    </location>
</feature>
<dbReference type="HAMAP" id="MF_00528">
    <property type="entry name" value="Maf"/>
    <property type="match status" value="1"/>
</dbReference>
<dbReference type="NCBIfam" id="TIGR00172">
    <property type="entry name" value="maf"/>
    <property type="match status" value="1"/>
</dbReference>
<sequence>MSTPQLYLASGSPRRKELLTQLGYQFERVVVDVEEQHQAGESPEDYVQRLSVDKALAGVSAVAGRAPVLGADTIVVAGERILEKPKDFDDAQQMLRLLSGKRHQVMTAVTVASHERQETQLVVTDVWFKTLSEKEIEDYWHSGEPQDKAGSYGIQGIGGKFVERIDGSYYAVVGLPLVETDIMVQNFLGLSN</sequence>
<dbReference type="AlphaFoldDB" id="A0A2T3IWI2"/>
<dbReference type="GO" id="GO:0036221">
    <property type="term" value="F:UTP diphosphatase activity"/>
    <property type="evidence" value="ECO:0007669"/>
    <property type="project" value="RHEA"/>
</dbReference>
<evidence type="ECO:0000313" key="7">
    <source>
        <dbReference type="EMBL" id="PSU32810.1"/>
    </source>
</evidence>
<dbReference type="Pfam" id="PF02545">
    <property type="entry name" value="Maf"/>
    <property type="match status" value="1"/>
</dbReference>
<dbReference type="PANTHER" id="PTHR43213:SF5">
    <property type="entry name" value="BIFUNCTIONAL DTTP_UTP PYROPHOSPHATASE_METHYLTRANSFERASE PROTEIN-RELATED"/>
    <property type="match status" value="1"/>
</dbReference>
<accession>A0A2T3IWI2</accession>
<comment type="subcellular location">
    <subcellularLocation>
        <location evidence="2 6">Cytoplasm</location>
    </subcellularLocation>
</comment>
<evidence type="ECO:0000256" key="3">
    <source>
        <dbReference type="ARBA" id="ARBA00022490"/>
    </source>
</evidence>
<keyword evidence="4 6" id="KW-0378">Hydrolase</keyword>
<organism evidence="7 8">
    <name type="scientific">Photobacterium lutimaris</name>
    <dbReference type="NCBI Taxonomy" id="388278"/>
    <lineage>
        <taxon>Bacteria</taxon>
        <taxon>Pseudomonadati</taxon>
        <taxon>Pseudomonadota</taxon>
        <taxon>Gammaproteobacteria</taxon>
        <taxon>Vibrionales</taxon>
        <taxon>Vibrionaceae</taxon>
        <taxon>Photobacterium</taxon>
    </lineage>
</organism>
<evidence type="ECO:0000256" key="1">
    <source>
        <dbReference type="ARBA" id="ARBA00001968"/>
    </source>
</evidence>
<keyword evidence="3 6" id="KW-0963">Cytoplasm</keyword>
<feature type="active site" description="Proton acceptor" evidence="6">
    <location>
        <position position="72"/>
    </location>
</feature>
<comment type="catalytic activity">
    <reaction evidence="6">
        <text>dTTP + H2O = dTMP + diphosphate + H(+)</text>
        <dbReference type="Rhea" id="RHEA:28534"/>
        <dbReference type="ChEBI" id="CHEBI:15377"/>
        <dbReference type="ChEBI" id="CHEBI:15378"/>
        <dbReference type="ChEBI" id="CHEBI:33019"/>
        <dbReference type="ChEBI" id="CHEBI:37568"/>
        <dbReference type="ChEBI" id="CHEBI:63528"/>
        <dbReference type="EC" id="3.6.1.9"/>
    </reaction>
</comment>
<name>A0A2T3IWI2_9GAMM</name>
<dbReference type="InterPro" id="IPR029001">
    <property type="entry name" value="ITPase-like_fam"/>
</dbReference>
<feature type="site" description="Important for substrate specificity" evidence="6">
    <location>
        <position position="14"/>
    </location>
</feature>
<dbReference type="InterPro" id="IPR003697">
    <property type="entry name" value="Maf-like"/>
</dbReference>
<dbReference type="GO" id="GO:0005737">
    <property type="term" value="C:cytoplasm"/>
    <property type="evidence" value="ECO:0007669"/>
    <property type="project" value="UniProtKB-SubCell"/>
</dbReference>
<feature type="site" description="Important for substrate specificity" evidence="6">
    <location>
        <position position="73"/>
    </location>
</feature>
<proteinExistence type="inferred from homology"/>
<protein>
    <recommendedName>
        <fullName evidence="6">dTTP/UTP pyrophosphatase</fullName>
        <shortName evidence="6">dTTPase/UTPase</shortName>
        <ecNumber evidence="6">3.6.1.9</ecNumber>
    </recommendedName>
    <alternativeName>
        <fullName evidence="6">Nucleoside triphosphate pyrophosphatase</fullName>
    </alternativeName>
    <alternativeName>
        <fullName evidence="6">Nucleotide pyrophosphatase</fullName>
        <shortName evidence="6">Nucleotide PPase</shortName>
    </alternativeName>
</protein>
<evidence type="ECO:0000256" key="2">
    <source>
        <dbReference type="ARBA" id="ARBA00004496"/>
    </source>
</evidence>
<dbReference type="Gene3D" id="3.90.950.10">
    <property type="match status" value="1"/>
</dbReference>